<evidence type="ECO:0000256" key="2">
    <source>
        <dbReference type="ARBA" id="ARBA00005728"/>
    </source>
</evidence>
<name>A0A2G9RR67_AQUCT</name>
<dbReference type="GO" id="GO:0000226">
    <property type="term" value="P:microtubule cytoskeleton organization"/>
    <property type="evidence" value="ECO:0007669"/>
    <property type="project" value="InterPro"/>
</dbReference>
<feature type="compositionally biased region" description="Basic and acidic residues" evidence="7">
    <location>
        <begin position="138"/>
        <end position="148"/>
    </location>
</feature>
<feature type="region of interest" description="Disordered" evidence="7">
    <location>
        <begin position="317"/>
        <end position="387"/>
    </location>
</feature>
<dbReference type="InterPro" id="IPR007882">
    <property type="entry name" value="MAP6"/>
</dbReference>
<protein>
    <submittedName>
        <fullName evidence="8">Uncharacterized protein</fullName>
    </submittedName>
</protein>
<dbReference type="GO" id="GO:0005801">
    <property type="term" value="C:cis-Golgi network"/>
    <property type="evidence" value="ECO:0007669"/>
    <property type="project" value="TreeGrafter"/>
</dbReference>
<reference evidence="8" key="1">
    <citation type="submission" date="2017-08" db="EMBL/GenBank/DDBJ databases">
        <title>Assembly of the North American Bullfrog Genome.</title>
        <authorList>
            <person name="Warren R.L."/>
            <person name="Vandervalk B.P."/>
            <person name="Kucuk E."/>
            <person name="Birol I."/>
            <person name="Helbing C."/>
            <person name="Pandoh P."/>
            <person name="Behsaz B."/>
            <person name="Mohamadi H."/>
            <person name="Chu J."/>
            <person name="Jackman S."/>
            <person name="Hammond S.A."/>
            <person name="Veldhoen N."/>
            <person name="Kirk H."/>
            <person name="Zhao Y."/>
            <person name="Coope R."/>
            <person name="Pleasance S."/>
            <person name="Moore R."/>
            <person name="Holt R."/>
        </authorList>
    </citation>
    <scope>NUCLEOTIDE SEQUENCE</scope>
    <source>
        <strain evidence="8">Bruno</strain>
        <tissue evidence="8">Liver</tissue>
    </source>
</reference>
<keyword evidence="3" id="KW-0813">Transport</keyword>
<dbReference type="PANTHER" id="PTHR14759:SF29">
    <property type="entry name" value="MICROTUBULE-ASSOCIATED PROTEIN 6"/>
    <property type="match status" value="1"/>
</dbReference>
<proteinExistence type="inferred from homology"/>
<feature type="region of interest" description="Disordered" evidence="7">
    <location>
        <begin position="111"/>
        <end position="130"/>
    </location>
</feature>
<feature type="region of interest" description="Disordered" evidence="7">
    <location>
        <begin position="138"/>
        <end position="237"/>
    </location>
</feature>
<dbReference type="PANTHER" id="PTHR14759">
    <property type="entry name" value="STOP PROTEIN"/>
    <property type="match status" value="1"/>
</dbReference>
<evidence type="ECO:0000256" key="7">
    <source>
        <dbReference type="SAM" id="MobiDB-lite"/>
    </source>
</evidence>
<feature type="compositionally biased region" description="Basic and acidic residues" evidence="7">
    <location>
        <begin position="212"/>
        <end position="237"/>
    </location>
</feature>
<dbReference type="OrthoDB" id="9632339at2759"/>
<feature type="compositionally biased region" description="Low complexity" evidence="7">
    <location>
        <begin position="192"/>
        <end position="203"/>
    </location>
</feature>
<accession>A0A2G9RR67</accession>
<organism evidence="8">
    <name type="scientific">Aquarana catesbeiana</name>
    <name type="common">American bullfrog</name>
    <name type="synonym">Rana catesbeiana</name>
    <dbReference type="NCBI Taxonomy" id="8400"/>
    <lineage>
        <taxon>Eukaryota</taxon>
        <taxon>Metazoa</taxon>
        <taxon>Chordata</taxon>
        <taxon>Craniata</taxon>
        <taxon>Vertebrata</taxon>
        <taxon>Euteleostomi</taxon>
        <taxon>Amphibia</taxon>
        <taxon>Batrachia</taxon>
        <taxon>Anura</taxon>
        <taxon>Neobatrachia</taxon>
        <taxon>Ranoidea</taxon>
        <taxon>Ranidae</taxon>
        <taxon>Aquarana</taxon>
    </lineage>
</organism>
<feature type="region of interest" description="Disordered" evidence="7">
    <location>
        <begin position="67"/>
        <end position="98"/>
    </location>
</feature>
<dbReference type="GO" id="GO:0005798">
    <property type="term" value="C:Golgi-associated vesicle"/>
    <property type="evidence" value="ECO:0007669"/>
    <property type="project" value="TreeGrafter"/>
</dbReference>
<dbReference type="GO" id="GO:0005874">
    <property type="term" value="C:microtubule"/>
    <property type="evidence" value="ECO:0007669"/>
    <property type="project" value="UniProtKB-KW"/>
</dbReference>
<feature type="region of interest" description="Disordered" evidence="7">
    <location>
        <begin position="251"/>
        <end position="274"/>
    </location>
</feature>
<comment type="similarity">
    <text evidence="2">Belongs to the STOP family.</text>
</comment>
<dbReference type="EMBL" id="KV936965">
    <property type="protein sequence ID" value="PIO29711.1"/>
    <property type="molecule type" value="Genomic_DNA"/>
</dbReference>
<dbReference type="AlphaFoldDB" id="A0A2G9RR67"/>
<feature type="compositionally biased region" description="Basic and acidic residues" evidence="7">
    <location>
        <begin position="178"/>
        <end position="187"/>
    </location>
</feature>
<dbReference type="GO" id="GO:0070507">
    <property type="term" value="P:regulation of microtubule cytoskeleton organization"/>
    <property type="evidence" value="ECO:0007669"/>
    <property type="project" value="TreeGrafter"/>
</dbReference>
<dbReference type="GO" id="GO:0030705">
    <property type="term" value="P:cytoskeleton-dependent intracellular transport"/>
    <property type="evidence" value="ECO:0007669"/>
    <property type="project" value="TreeGrafter"/>
</dbReference>
<dbReference type="GO" id="GO:0005516">
    <property type="term" value="F:calmodulin binding"/>
    <property type="evidence" value="ECO:0007669"/>
    <property type="project" value="InterPro"/>
</dbReference>
<evidence type="ECO:0000313" key="8">
    <source>
        <dbReference type="EMBL" id="PIO29711.1"/>
    </source>
</evidence>
<evidence type="ECO:0000256" key="3">
    <source>
        <dbReference type="ARBA" id="ARBA00022448"/>
    </source>
</evidence>
<sequence>MAWPCITRACCIARFWNNLDKGDIAVPLVFSKYSEVTEGSQQYQAHLQQPQARPSSTTIELLPAGIVTDHGDHSWPTRDKPQEPGIAQAKESSDSVMRQDYKAWKVNPGVSCKPKTEYHPSETPFKQETQYQKDYKAWPIPRRGDHPWIPKPSPGLTAPTASTEAKKKKPPAALPVKNTEESAHVDTSEPAVSKVKTSVTFSSAADIQSTSKETKETKSREKSPSERRHMEGLRSRDAVDILNQQIKEEGDVASSYSWKKKKKAQRATPGSRLRLSSRLPKMAWPCVTRACCIARFGNKQDKGDISVPLMFSKYSEVTDGSQSLPRPRSAAIETQPYYGGQSRSSKELPSRGSVMRQDYKPWKSTPEPSCKPRSEYQPSEAPLERETQYKKDYRSWPIPRQGDHPWIPKPIPPSPSMHIHPIIPERRKTDVMGSILPPLEKRIGDPDPRESAEHRLLKGRVAIAYNVTPEILVSVVEESKVIQHLELMAKPPAKETSPAEEGSGRGSSYRLSSILTLSSLYDQIEGATGVV</sequence>
<gene>
    <name evidence="8" type="ORF">AB205_0111710</name>
</gene>
<evidence type="ECO:0000256" key="5">
    <source>
        <dbReference type="ARBA" id="ARBA00022701"/>
    </source>
</evidence>
<keyword evidence="4" id="KW-0963">Cytoplasm</keyword>
<evidence type="ECO:0000256" key="6">
    <source>
        <dbReference type="ARBA" id="ARBA00023212"/>
    </source>
</evidence>
<evidence type="ECO:0000256" key="1">
    <source>
        <dbReference type="ARBA" id="ARBA00004245"/>
    </source>
</evidence>
<comment type="subcellular location">
    <subcellularLocation>
        <location evidence="1">Cytoplasm</location>
        <location evidence="1">Cytoskeleton</location>
    </subcellularLocation>
</comment>
<feature type="compositionally biased region" description="Basic and acidic residues" evidence="7">
    <location>
        <begin position="69"/>
        <end position="82"/>
    </location>
</feature>
<keyword evidence="6" id="KW-0206">Cytoskeleton</keyword>
<dbReference type="GO" id="GO:0008017">
    <property type="term" value="F:microtubule binding"/>
    <property type="evidence" value="ECO:0007669"/>
    <property type="project" value="InterPro"/>
</dbReference>
<evidence type="ECO:0000256" key="4">
    <source>
        <dbReference type="ARBA" id="ARBA00022490"/>
    </source>
</evidence>
<keyword evidence="5" id="KW-0493">Microtubule</keyword>